<sequence length="378" mass="42488">MTTTRQLNVEAWVTDAWERTAAKITRNAAEIADTFPHASLNGTYNSCPAHDWGAGFWPGLLWLVYRENGDERLRLTAESLERKLGETLTAYDELHHDVGFMFSLSSVAQYKLCQDSNARRHGLMAANLLAGRFNPAGDFIRAWPDWDGEDHSGWAIIDCMMNLPLLYWASEELGDPRYKHIAKRHADMVLRDFLRPEGSSYHIVCFDPETGERTGALAGQGYAAESAWARGTAWALYGFALSYRYTGEQRYLDAAKRAAHFFVSRLPEDKVPYWDFLLPDVNGMPRDSSSAAIAASGILEIAGFAEGPDAAYYRSAAAAILRSLDENYGAWEEKEQGLLLHATGFYSRNAYVDVPIIYGDYYFAEALLKLKGQVELFW</sequence>
<evidence type="ECO:0000256" key="4">
    <source>
        <dbReference type="PIRSR" id="PIRSR610905-2"/>
    </source>
</evidence>
<reference evidence="5 6" key="1">
    <citation type="submission" date="2020-02" db="EMBL/GenBank/DDBJ databases">
        <title>Paenibacillus sp. nov., isolated from rhizosphere soil of tomato.</title>
        <authorList>
            <person name="Weon H.-Y."/>
            <person name="Lee S.A."/>
        </authorList>
    </citation>
    <scope>NUCLEOTIDE SEQUENCE [LARGE SCALE GENOMIC DNA]</scope>
    <source>
        <strain evidence="5 6">14171R-81</strain>
    </source>
</reference>
<feature type="active site" description="Nucleophile" evidence="3">
    <location>
        <position position="97"/>
    </location>
</feature>
<comment type="similarity">
    <text evidence="2">Belongs to the glycosyl hydrolase 88 family.</text>
</comment>
<dbReference type="PANTHER" id="PTHR36845:SF1">
    <property type="entry name" value="HYDROLASE, PUTATIVE (AFU_ORTHOLOGUE AFUA_7G05090)-RELATED"/>
    <property type="match status" value="1"/>
</dbReference>
<dbReference type="KEGG" id="prz:GZH47_20160"/>
<dbReference type="InterPro" id="IPR008928">
    <property type="entry name" value="6-hairpin_glycosidase_sf"/>
</dbReference>
<evidence type="ECO:0000256" key="2">
    <source>
        <dbReference type="ARBA" id="ARBA00038358"/>
    </source>
</evidence>
<evidence type="ECO:0000313" key="6">
    <source>
        <dbReference type="Proteomes" id="UP000479114"/>
    </source>
</evidence>
<evidence type="ECO:0000256" key="3">
    <source>
        <dbReference type="PIRSR" id="PIRSR610905-1"/>
    </source>
</evidence>
<keyword evidence="6" id="KW-1185">Reference proteome</keyword>
<evidence type="ECO:0000313" key="5">
    <source>
        <dbReference type="EMBL" id="QHW32896.1"/>
    </source>
</evidence>
<feature type="binding site" evidence="4">
    <location>
        <position position="230"/>
    </location>
    <ligand>
        <name>substrate</name>
    </ligand>
</feature>
<dbReference type="InterPro" id="IPR052369">
    <property type="entry name" value="UG_Glycosaminoglycan_Hydrolase"/>
</dbReference>
<gene>
    <name evidence="5" type="ORF">GZH47_20160</name>
</gene>
<dbReference type="GO" id="GO:0052757">
    <property type="term" value="F:chondroitin hydrolase activity"/>
    <property type="evidence" value="ECO:0007669"/>
    <property type="project" value="TreeGrafter"/>
</dbReference>
<accession>A0A6C0P3Q2</accession>
<protein>
    <submittedName>
        <fullName evidence="5">Glycosyl hydrolase</fullName>
    </submittedName>
</protein>
<dbReference type="RefSeq" id="WP_162642738.1">
    <property type="nucleotide sequence ID" value="NZ_CP048286.1"/>
</dbReference>
<feature type="binding site" evidence="4">
    <location>
        <position position="97"/>
    </location>
    <ligand>
        <name>substrate</name>
    </ligand>
</feature>
<organism evidence="5 6">
    <name type="scientific">Paenibacillus rhizovicinus</name>
    <dbReference type="NCBI Taxonomy" id="2704463"/>
    <lineage>
        <taxon>Bacteria</taxon>
        <taxon>Bacillati</taxon>
        <taxon>Bacillota</taxon>
        <taxon>Bacilli</taxon>
        <taxon>Bacillales</taxon>
        <taxon>Paenibacillaceae</taxon>
        <taxon>Paenibacillus</taxon>
    </lineage>
</organism>
<dbReference type="InterPro" id="IPR010905">
    <property type="entry name" value="Glyco_hydro_88"/>
</dbReference>
<dbReference type="Pfam" id="PF07470">
    <property type="entry name" value="Glyco_hydro_88"/>
    <property type="match status" value="1"/>
</dbReference>
<dbReference type="Proteomes" id="UP000479114">
    <property type="component" value="Chromosome"/>
</dbReference>
<evidence type="ECO:0000256" key="1">
    <source>
        <dbReference type="ARBA" id="ARBA00022801"/>
    </source>
</evidence>
<dbReference type="SUPFAM" id="SSF48208">
    <property type="entry name" value="Six-hairpin glycosidases"/>
    <property type="match status" value="1"/>
</dbReference>
<feature type="active site" description="Proton donor" evidence="3">
    <location>
        <position position="158"/>
    </location>
</feature>
<proteinExistence type="inferred from homology"/>
<dbReference type="InterPro" id="IPR012341">
    <property type="entry name" value="6hp_glycosidase-like_sf"/>
</dbReference>
<dbReference type="AlphaFoldDB" id="A0A6C0P3Q2"/>
<name>A0A6C0P3Q2_9BACL</name>
<feature type="binding site" evidence="4">
    <location>
        <position position="234"/>
    </location>
    <ligand>
        <name>substrate</name>
    </ligand>
</feature>
<dbReference type="PANTHER" id="PTHR36845">
    <property type="entry name" value="HYDROLASE, PUTATIVE (AFU_ORTHOLOGUE AFUA_7G05090)-RELATED"/>
    <property type="match status" value="1"/>
</dbReference>
<dbReference type="GO" id="GO:0000272">
    <property type="term" value="P:polysaccharide catabolic process"/>
    <property type="evidence" value="ECO:0007669"/>
    <property type="project" value="TreeGrafter"/>
</dbReference>
<dbReference type="Gene3D" id="1.50.10.10">
    <property type="match status" value="1"/>
</dbReference>
<dbReference type="EMBL" id="CP048286">
    <property type="protein sequence ID" value="QHW32896.1"/>
    <property type="molecule type" value="Genomic_DNA"/>
</dbReference>
<keyword evidence="1 5" id="KW-0378">Hydrolase</keyword>
<feature type="binding site" evidence="4">
    <location>
        <position position="158"/>
    </location>
    <ligand>
        <name>substrate</name>
    </ligand>
</feature>